<accession>A0A1R0GQ08</accession>
<comment type="caution">
    <text evidence="2">The sequence shown here is derived from an EMBL/GenBank/DDBJ whole genome shotgun (WGS) entry which is preliminary data.</text>
</comment>
<dbReference type="AlphaFoldDB" id="A0A1R0GQ08"/>
<evidence type="ECO:0000313" key="3">
    <source>
        <dbReference type="Proteomes" id="UP000187455"/>
    </source>
</evidence>
<keyword evidence="3" id="KW-1185">Reference proteome</keyword>
<sequence length="98" mass="11684">MGVFYIVIDAIWEIDRHFKRDQRYNLTFKKHKEKMDIYKNQSTIFLLKITEASLLKWKYRSSFGQLSEKQYFPQSKLGNTGTQYSPTTTLIPPNPFID</sequence>
<evidence type="ECO:0000256" key="1">
    <source>
        <dbReference type="SAM" id="MobiDB-lite"/>
    </source>
</evidence>
<gene>
    <name evidence="2" type="ORF">AYI68_g7001</name>
</gene>
<dbReference type="EMBL" id="LSSL01005250">
    <property type="protein sequence ID" value="OLY78938.1"/>
    <property type="molecule type" value="Genomic_DNA"/>
</dbReference>
<organism evidence="2 3">
    <name type="scientific">Smittium mucronatum</name>
    <dbReference type="NCBI Taxonomy" id="133383"/>
    <lineage>
        <taxon>Eukaryota</taxon>
        <taxon>Fungi</taxon>
        <taxon>Fungi incertae sedis</taxon>
        <taxon>Zoopagomycota</taxon>
        <taxon>Kickxellomycotina</taxon>
        <taxon>Harpellomycetes</taxon>
        <taxon>Harpellales</taxon>
        <taxon>Legeriomycetaceae</taxon>
        <taxon>Smittium</taxon>
    </lineage>
</organism>
<protein>
    <submittedName>
        <fullName evidence="2">Uncharacterized protein</fullName>
    </submittedName>
</protein>
<dbReference type="Proteomes" id="UP000187455">
    <property type="component" value="Unassembled WGS sequence"/>
</dbReference>
<name>A0A1R0GQ08_9FUNG</name>
<evidence type="ECO:0000313" key="2">
    <source>
        <dbReference type="EMBL" id="OLY78938.1"/>
    </source>
</evidence>
<reference evidence="2 3" key="1">
    <citation type="journal article" date="2016" name="Mol. Biol. Evol.">
        <title>Genome-Wide Survey of Gut Fungi (Harpellales) Reveals the First Horizontally Transferred Ubiquitin Gene from a Mosquito Host.</title>
        <authorList>
            <person name="Wang Y."/>
            <person name="White M.M."/>
            <person name="Kvist S."/>
            <person name="Moncalvo J.M."/>
        </authorList>
    </citation>
    <scope>NUCLEOTIDE SEQUENCE [LARGE SCALE GENOMIC DNA]</scope>
    <source>
        <strain evidence="2 3">ALG-7-W6</strain>
    </source>
</reference>
<proteinExistence type="predicted"/>
<feature type="compositionally biased region" description="Polar residues" evidence="1">
    <location>
        <begin position="77"/>
        <end position="91"/>
    </location>
</feature>
<feature type="region of interest" description="Disordered" evidence="1">
    <location>
        <begin position="77"/>
        <end position="98"/>
    </location>
</feature>